<dbReference type="eggNOG" id="COG1979">
    <property type="taxonomic scope" value="Bacteria"/>
</dbReference>
<dbReference type="Gene3D" id="1.20.1090.10">
    <property type="entry name" value="Dehydroquinate synthase-like - alpha domain"/>
    <property type="match status" value="1"/>
</dbReference>
<gene>
    <name evidence="4" type="ORF">BMR96_04880</name>
</gene>
<dbReference type="GO" id="GO:1990002">
    <property type="term" value="F:methylglyoxal reductase (NADPH) (acetol producing) activity"/>
    <property type="evidence" value="ECO:0007669"/>
    <property type="project" value="TreeGrafter"/>
</dbReference>
<dbReference type="GO" id="GO:0046872">
    <property type="term" value="F:metal ion binding"/>
    <property type="evidence" value="ECO:0007669"/>
    <property type="project" value="InterPro"/>
</dbReference>
<comment type="caution">
    <text evidence="4">The sequence shown here is derived from an EMBL/GenBank/DDBJ whole genome shotgun (WGS) entry which is preliminary data.</text>
</comment>
<dbReference type="Pfam" id="PF00465">
    <property type="entry name" value="Fe-ADH"/>
    <property type="match status" value="1"/>
</dbReference>
<dbReference type="SUPFAM" id="SSF56796">
    <property type="entry name" value="Dehydroquinate synthase-like"/>
    <property type="match status" value="1"/>
</dbReference>
<keyword evidence="1" id="KW-0560">Oxidoreductase</keyword>
<evidence type="ECO:0000259" key="2">
    <source>
        <dbReference type="Pfam" id="PF00465"/>
    </source>
</evidence>
<evidence type="ECO:0000256" key="1">
    <source>
        <dbReference type="ARBA" id="ARBA00023002"/>
    </source>
</evidence>
<dbReference type="Gene3D" id="3.40.50.1970">
    <property type="match status" value="1"/>
</dbReference>
<evidence type="ECO:0000313" key="4">
    <source>
        <dbReference type="EMBL" id="ORI97923.1"/>
    </source>
</evidence>
<dbReference type="RefSeq" id="WP_004910392.1">
    <property type="nucleotide sequence ID" value="NZ_MPLS01000012.1"/>
</dbReference>
<evidence type="ECO:0000259" key="3">
    <source>
        <dbReference type="Pfam" id="PF25137"/>
    </source>
</evidence>
<dbReference type="PANTHER" id="PTHR43633">
    <property type="entry name" value="ALCOHOL DEHYDROGENASE YQHD"/>
    <property type="match status" value="1"/>
</dbReference>
<dbReference type="Pfam" id="PF25137">
    <property type="entry name" value="ADH_Fe_C"/>
    <property type="match status" value="1"/>
</dbReference>
<name>A0A1X0VDY3_LEUPS</name>
<accession>A0A1X0VDY3</accession>
<reference evidence="4 5" key="1">
    <citation type="journal article" date="2017" name="Front. Microbiol.">
        <title>Genomic Characterization of Dairy Associated Leuconostoc Species and Diversity of Leuconostocs in Undefined Mixed Mesophilic Starter Cultures.</title>
        <authorList>
            <person name="Frantzen C.A."/>
            <person name="Kot W."/>
            <person name="Pedersen T.B."/>
            <person name="Ardo Y.M."/>
            <person name="Broadbent J.R."/>
            <person name="Neve H."/>
            <person name="Hansen L.H."/>
            <person name="Dal Bello F."/>
            <person name="Ostlie H.M."/>
            <person name="Kleppen H.P."/>
            <person name="Vogensen F.K."/>
            <person name="Holo H."/>
        </authorList>
    </citation>
    <scope>NUCLEOTIDE SEQUENCE [LARGE SCALE GENOMIC DNA]</scope>
    <source>
        <strain evidence="4 5">LMGCF08</strain>
    </source>
</reference>
<dbReference type="Proteomes" id="UP000192288">
    <property type="component" value="Unassembled WGS sequence"/>
</dbReference>
<dbReference type="InterPro" id="IPR044731">
    <property type="entry name" value="BDH-like"/>
</dbReference>
<protein>
    <submittedName>
        <fullName evidence="4">NADH-dependent alcohol dehydrogenase</fullName>
    </submittedName>
</protein>
<dbReference type="FunFam" id="3.40.50.1970:FF:000003">
    <property type="entry name" value="Alcohol dehydrogenase, iron-containing"/>
    <property type="match status" value="1"/>
</dbReference>
<evidence type="ECO:0000313" key="5">
    <source>
        <dbReference type="Proteomes" id="UP000192288"/>
    </source>
</evidence>
<organism evidence="4 5">
    <name type="scientific">Leuconostoc pseudomesenteroides</name>
    <dbReference type="NCBI Taxonomy" id="33968"/>
    <lineage>
        <taxon>Bacteria</taxon>
        <taxon>Bacillati</taxon>
        <taxon>Bacillota</taxon>
        <taxon>Bacilli</taxon>
        <taxon>Lactobacillales</taxon>
        <taxon>Lactobacillaceae</taxon>
        <taxon>Leuconostoc</taxon>
    </lineage>
</organism>
<dbReference type="EMBL" id="MPLS01000012">
    <property type="protein sequence ID" value="ORI97923.1"/>
    <property type="molecule type" value="Genomic_DNA"/>
</dbReference>
<dbReference type="GO" id="GO:1990362">
    <property type="term" value="F:butanol dehydrogenase (NAD+) activity"/>
    <property type="evidence" value="ECO:0007669"/>
    <property type="project" value="InterPro"/>
</dbReference>
<dbReference type="CDD" id="cd08187">
    <property type="entry name" value="BDH"/>
    <property type="match status" value="1"/>
</dbReference>
<proteinExistence type="predicted"/>
<dbReference type="InterPro" id="IPR001670">
    <property type="entry name" value="ADH_Fe/GldA"/>
</dbReference>
<dbReference type="PROSITE" id="PS00060">
    <property type="entry name" value="ADH_IRON_2"/>
    <property type="match status" value="1"/>
</dbReference>
<sequence length="391" mass="42451">MNNFTFKNTTDIRFGENRLDTELAGVVAPFGKKVLLAYGGGSIKKNGLYDRIKRALKDYEIFELSGIAPNPKIDSVREGQQLVQKNDIDVIVAVGGGSVIDAAKVVSVAKNYDGDAWDLVLDSQKATAQMPLIDILTLSATGTEMNKNAVISNPETKQKLGTRTLRQPDVSFLDPSLTFSVSKWQTAAGAIDIFSHLSEQYFDQSEDSDISRGMIEGIYRAVIKWAPVALVEPENYEARANLMWASTMALNGTVGLGNVNGWTVHPIEHELSAYYDITHGVGLGILTPRWMKKALSAETLPRFAAFGRHVWRLSGDDESVAGEAIQATFDWIKSLEVPTTLPGVGITDTTNFKAMADSAVAVGSLTTNGYVSLNSEDVVALFEASMDNDGF</sequence>
<feature type="domain" description="Fe-containing alcohol dehydrogenase-like C-terminal" evidence="3">
    <location>
        <begin position="186"/>
        <end position="386"/>
    </location>
</feature>
<dbReference type="PANTHER" id="PTHR43633:SF1">
    <property type="entry name" value="ALCOHOL DEHYDROGENASE YQHD"/>
    <property type="match status" value="1"/>
</dbReference>
<dbReference type="STRING" id="33968.BMS77_08735"/>
<dbReference type="GO" id="GO:0005829">
    <property type="term" value="C:cytosol"/>
    <property type="evidence" value="ECO:0007669"/>
    <property type="project" value="TreeGrafter"/>
</dbReference>
<dbReference type="InterPro" id="IPR018211">
    <property type="entry name" value="ADH_Fe_CS"/>
</dbReference>
<dbReference type="InterPro" id="IPR056798">
    <property type="entry name" value="ADH_Fe_C"/>
</dbReference>
<dbReference type="GO" id="GO:0008106">
    <property type="term" value="F:alcohol dehydrogenase (NADP+) activity"/>
    <property type="evidence" value="ECO:0007669"/>
    <property type="project" value="TreeGrafter"/>
</dbReference>
<dbReference type="AlphaFoldDB" id="A0A1X0VDY3"/>
<feature type="domain" description="Alcohol dehydrogenase iron-type/glycerol dehydrogenase GldA" evidence="2">
    <location>
        <begin position="10"/>
        <end position="175"/>
    </location>
</feature>